<sequence>MSWLGDVLFGKREKQPMLVHLSPKVIAGMETLVYLHNARTAEIDHITLDDVLEYAAGTVVRKTLKIAHREEPRQPADSPDVVDYATHRIGRGRKQLR</sequence>
<gene>
    <name evidence="2" type="ORF">DFP97_1228</name>
</gene>
<name>A0A368VJI0_9BACL</name>
<evidence type="ECO:0000313" key="3">
    <source>
        <dbReference type="Proteomes" id="UP000252415"/>
    </source>
</evidence>
<evidence type="ECO:0000313" key="2">
    <source>
        <dbReference type="EMBL" id="RCW41572.1"/>
    </source>
</evidence>
<comment type="caution">
    <text evidence="2">The sequence shown here is derived from an EMBL/GenBank/DDBJ whole genome shotgun (WGS) entry which is preliminary data.</text>
</comment>
<feature type="compositionally biased region" description="Basic residues" evidence="1">
    <location>
        <begin position="88"/>
        <end position="97"/>
    </location>
</feature>
<keyword evidence="3" id="KW-1185">Reference proteome</keyword>
<reference evidence="2 3" key="1">
    <citation type="submission" date="2018-07" db="EMBL/GenBank/DDBJ databases">
        <title>Genomic Encyclopedia of Type Strains, Phase III (KMG-III): the genomes of soil and plant-associated and newly described type strains.</title>
        <authorList>
            <person name="Whitman W."/>
        </authorList>
    </citation>
    <scope>NUCLEOTIDE SEQUENCE [LARGE SCALE GENOMIC DNA]</scope>
    <source>
        <strain evidence="2 3">CECT 7506</strain>
    </source>
</reference>
<dbReference type="RefSeq" id="WP_114383672.1">
    <property type="nucleotide sequence ID" value="NZ_QPJD01000022.1"/>
</dbReference>
<feature type="region of interest" description="Disordered" evidence="1">
    <location>
        <begin position="69"/>
        <end position="97"/>
    </location>
</feature>
<accession>A0A368VJI0</accession>
<organism evidence="2 3">
    <name type="scientific">Paenibacillus prosopidis</name>
    <dbReference type="NCBI Taxonomy" id="630520"/>
    <lineage>
        <taxon>Bacteria</taxon>
        <taxon>Bacillati</taxon>
        <taxon>Bacillota</taxon>
        <taxon>Bacilli</taxon>
        <taxon>Bacillales</taxon>
        <taxon>Paenibacillaceae</taxon>
        <taxon>Paenibacillus</taxon>
    </lineage>
</organism>
<proteinExistence type="predicted"/>
<protein>
    <submittedName>
        <fullName evidence="2">Uncharacterized protein</fullName>
    </submittedName>
</protein>
<dbReference type="Proteomes" id="UP000252415">
    <property type="component" value="Unassembled WGS sequence"/>
</dbReference>
<dbReference type="EMBL" id="QPJD01000022">
    <property type="protein sequence ID" value="RCW41572.1"/>
    <property type="molecule type" value="Genomic_DNA"/>
</dbReference>
<evidence type="ECO:0000256" key="1">
    <source>
        <dbReference type="SAM" id="MobiDB-lite"/>
    </source>
</evidence>
<dbReference type="OrthoDB" id="2616065at2"/>
<dbReference type="AlphaFoldDB" id="A0A368VJI0"/>